<dbReference type="GO" id="GO:0000271">
    <property type="term" value="P:polysaccharide biosynthetic process"/>
    <property type="evidence" value="ECO:0007669"/>
    <property type="project" value="TreeGrafter"/>
</dbReference>
<accession>A0A1Y2LBG7</accession>
<dbReference type="Proteomes" id="UP000193396">
    <property type="component" value="Unassembled WGS sequence"/>
</dbReference>
<dbReference type="GO" id="GO:0016020">
    <property type="term" value="C:membrane"/>
    <property type="evidence" value="ECO:0007669"/>
    <property type="project" value="TreeGrafter"/>
</dbReference>
<feature type="transmembrane region" description="Helical" evidence="1">
    <location>
        <begin position="134"/>
        <end position="153"/>
    </location>
</feature>
<feature type="transmembrane region" description="Helical" evidence="1">
    <location>
        <begin position="260"/>
        <end position="281"/>
    </location>
</feature>
<dbReference type="InterPro" id="IPR002656">
    <property type="entry name" value="Acyl_transf_3_dom"/>
</dbReference>
<evidence type="ECO:0000313" key="3">
    <source>
        <dbReference type="EMBL" id="OSQ47161.1"/>
    </source>
</evidence>
<keyword evidence="1" id="KW-1133">Transmembrane helix</keyword>
<evidence type="ECO:0000259" key="2">
    <source>
        <dbReference type="Pfam" id="PF01757"/>
    </source>
</evidence>
<feature type="transmembrane region" description="Helical" evidence="1">
    <location>
        <begin position="212"/>
        <end position="230"/>
    </location>
</feature>
<feature type="transmembrane region" description="Helical" evidence="1">
    <location>
        <begin position="160"/>
        <end position="179"/>
    </location>
</feature>
<reference evidence="3 4" key="1">
    <citation type="submission" date="2014-03" db="EMBL/GenBank/DDBJ databases">
        <title>The draft genome sequence of Thalassospira alkalitolerans JCM 18968.</title>
        <authorList>
            <person name="Lai Q."/>
            <person name="Shao Z."/>
        </authorList>
    </citation>
    <scope>NUCLEOTIDE SEQUENCE [LARGE SCALE GENOMIC DNA]</scope>
    <source>
        <strain evidence="3 4">JCM 18968</strain>
    </source>
</reference>
<dbReference type="EMBL" id="JFKB01000009">
    <property type="protein sequence ID" value="OSQ47161.1"/>
    <property type="molecule type" value="Genomic_DNA"/>
</dbReference>
<keyword evidence="1" id="KW-0472">Membrane</keyword>
<dbReference type="AlphaFoldDB" id="A0A1Y2LBG7"/>
<keyword evidence="1" id="KW-0812">Transmembrane</keyword>
<dbReference type="Pfam" id="PF01757">
    <property type="entry name" value="Acyl_transf_3"/>
    <property type="match status" value="1"/>
</dbReference>
<name>A0A1Y2LBG7_9PROT</name>
<dbReference type="InterPro" id="IPR050879">
    <property type="entry name" value="Acyltransferase_3"/>
</dbReference>
<gene>
    <name evidence="3" type="ORF">TALK_14245</name>
</gene>
<dbReference type="GO" id="GO:0016747">
    <property type="term" value="F:acyltransferase activity, transferring groups other than amino-acyl groups"/>
    <property type="evidence" value="ECO:0007669"/>
    <property type="project" value="InterPro"/>
</dbReference>
<feature type="transmembrane region" description="Helical" evidence="1">
    <location>
        <begin position="293"/>
        <end position="313"/>
    </location>
</feature>
<dbReference type="STRING" id="1293890.TALK_14245"/>
<protein>
    <recommendedName>
        <fullName evidence="2">Acyltransferase 3 domain-containing protein</fullName>
    </recommendedName>
</protein>
<feature type="transmembrane region" description="Helical" evidence="1">
    <location>
        <begin position="191"/>
        <end position="207"/>
    </location>
</feature>
<comment type="caution">
    <text evidence="3">The sequence shown here is derived from an EMBL/GenBank/DDBJ whole genome shotgun (WGS) entry which is preliminary data.</text>
</comment>
<feature type="transmembrane region" description="Helical" evidence="1">
    <location>
        <begin position="87"/>
        <end position="107"/>
    </location>
</feature>
<organism evidence="3 4">
    <name type="scientific">Thalassospira alkalitolerans</name>
    <dbReference type="NCBI Taxonomy" id="1293890"/>
    <lineage>
        <taxon>Bacteria</taxon>
        <taxon>Pseudomonadati</taxon>
        <taxon>Pseudomonadota</taxon>
        <taxon>Alphaproteobacteria</taxon>
        <taxon>Rhodospirillales</taxon>
        <taxon>Thalassospiraceae</taxon>
        <taxon>Thalassospira</taxon>
    </lineage>
</organism>
<keyword evidence="4" id="KW-1185">Reference proteome</keyword>
<sequence>MAAVARKAENRMAAIDGLRAIAVLMVVAFHFLGRYPNDYTGLSLAPIFTFGWLGVDLFFIISGYCIAMTASRTPDLASFWGRRFGRIYPAFAVGCMVSWALTSYFGLPEKEVSGLQALGNLLFLNAVFVPPVDGVYWSLIVELQFYMLYGLILCIDRRPFAIMTGLSVLFALAMGLQYADNPAISRIMKPQYIILFLIGAALFFGHATEKRFYYLWAACGFAASFTTGYYDAVIPYAAATLGLGCLVVASRKLPILDRLWPVGLVSYSWYLLHQNIGLLIIRSLTAEGVSNGAAIAAAVVGTFILALGLYVLCENRYVRKVANRFFAWLFALLQFNRLAKSAT</sequence>
<proteinExistence type="predicted"/>
<feature type="transmembrane region" description="Helical" evidence="1">
    <location>
        <begin position="44"/>
        <end position="66"/>
    </location>
</feature>
<evidence type="ECO:0000256" key="1">
    <source>
        <dbReference type="SAM" id="Phobius"/>
    </source>
</evidence>
<feature type="domain" description="Acyltransferase 3" evidence="2">
    <location>
        <begin position="13"/>
        <end position="310"/>
    </location>
</feature>
<feature type="transmembrane region" description="Helical" evidence="1">
    <location>
        <begin position="12"/>
        <end position="32"/>
    </location>
</feature>
<evidence type="ECO:0000313" key="4">
    <source>
        <dbReference type="Proteomes" id="UP000193396"/>
    </source>
</evidence>
<dbReference type="PANTHER" id="PTHR23028">
    <property type="entry name" value="ACETYLTRANSFERASE"/>
    <property type="match status" value="1"/>
</dbReference>
<dbReference type="PANTHER" id="PTHR23028:SF53">
    <property type="entry name" value="ACYL_TRANSF_3 DOMAIN-CONTAINING PROTEIN"/>
    <property type="match status" value="1"/>
</dbReference>
<feature type="transmembrane region" description="Helical" evidence="1">
    <location>
        <begin position="236"/>
        <end position="253"/>
    </location>
</feature>